<sequence>MLSSILNRFGFTAQAEPHAQEEQAEEVPEEEEHNEEELEVEVVPYPEHSDENGQPDWDIITDREADAIFYEHGGPGISRDELDHLKKLAQLEHTRGGSSIVVELGPDRTVRTIHVHELPRGSMLLLDVAQRQPCVRNIWLQLLSAAEFDTYINMHSTVVAATAPDIAWEKLFRLAVAAETLRDHDVLDVVLPAMREKAKTEPDMTHAYITWMATETYKKTTMGSALRYTLVDIVLEEPDLLGHVAFTGGPEKTADFFREVGVKYIALTNDLERSPDCELPDKLAKVKATLSQAQSSLIARAKRNQERKFMVETRSRSPTPPPAALPPLAPKRDPADRYKPAHVESGTSGERMPAVRHATVPGMTVTAGPAPTAPSEDIPRVTASSLAQHPGASDYQALRREVRAKSPYDFPMSRMPRGLNARNAPPGMELPVRQPRNAVPAEELRQSPYKNFQFNPHWKKPDTEARD</sequence>
<dbReference type="Proteomes" id="UP000799440">
    <property type="component" value="Unassembled WGS sequence"/>
</dbReference>
<feature type="region of interest" description="Disordered" evidence="1">
    <location>
        <begin position="310"/>
        <end position="351"/>
    </location>
</feature>
<protein>
    <submittedName>
        <fullName evidence="2">Uncharacterized protein</fullName>
    </submittedName>
</protein>
<keyword evidence="3" id="KW-1185">Reference proteome</keyword>
<accession>A0A6A6VPF9</accession>
<proteinExistence type="predicted"/>
<feature type="compositionally biased region" description="Acidic residues" evidence="1">
    <location>
        <begin position="22"/>
        <end position="40"/>
    </location>
</feature>
<feature type="compositionally biased region" description="Pro residues" evidence="1">
    <location>
        <begin position="318"/>
        <end position="329"/>
    </location>
</feature>
<feature type="region of interest" description="Disordered" evidence="1">
    <location>
        <begin position="408"/>
        <end position="467"/>
    </location>
</feature>
<feature type="compositionally biased region" description="Basic and acidic residues" evidence="1">
    <location>
        <begin position="330"/>
        <end position="342"/>
    </location>
</feature>
<dbReference type="AlphaFoldDB" id="A0A6A6VPF9"/>
<gene>
    <name evidence="2" type="ORF">M011DRAFT_454609</name>
</gene>
<dbReference type="EMBL" id="MU006561">
    <property type="protein sequence ID" value="KAF2751676.1"/>
    <property type="molecule type" value="Genomic_DNA"/>
</dbReference>
<organism evidence="2 3">
    <name type="scientific">Sporormia fimetaria CBS 119925</name>
    <dbReference type="NCBI Taxonomy" id="1340428"/>
    <lineage>
        <taxon>Eukaryota</taxon>
        <taxon>Fungi</taxon>
        <taxon>Dikarya</taxon>
        <taxon>Ascomycota</taxon>
        <taxon>Pezizomycotina</taxon>
        <taxon>Dothideomycetes</taxon>
        <taxon>Pleosporomycetidae</taxon>
        <taxon>Pleosporales</taxon>
        <taxon>Sporormiaceae</taxon>
        <taxon>Sporormia</taxon>
    </lineage>
</organism>
<evidence type="ECO:0000313" key="2">
    <source>
        <dbReference type="EMBL" id="KAF2751676.1"/>
    </source>
</evidence>
<name>A0A6A6VPF9_9PLEO</name>
<evidence type="ECO:0000313" key="3">
    <source>
        <dbReference type="Proteomes" id="UP000799440"/>
    </source>
</evidence>
<feature type="region of interest" description="Disordered" evidence="1">
    <location>
        <begin position="1"/>
        <end position="40"/>
    </location>
</feature>
<evidence type="ECO:0000256" key="1">
    <source>
        <dbReference type="SAM" id="MobiDB-lite"/>
    </source>
</evidence>
<reference evidence="2" key="1">
    <citation type="journal article" date="2020" name="Stud. Mycol.">
        <title>101 Dothideomycetes genomes: a test case for predicting lifestyles and emergence of pathogens.</title>
        <authorList>
            <person name="Haridas S."/>
            <person name="Albert R."/>
            <person name="Binder M."/>
            <person name="Bloem J."/>
            <person name="Labutti K."/>
            <person name="Salamov A."/>
            <person name="Andreopoulos B."/>
            <person name="Baker S."/>
            <person name="Barry K."/>
            <person name="Bills G."/>
            <person name="Bluhm B."/>
            <person name="Cannon C."/>
            <person name="Castanera R."/>
            <person name="Culley D."/>
            <person name="Daum C."/>
            <person name="Ezra D."/>
            <person name="Gonzalez J."/>
            <person name="Henrissat B."/>
            <person name="Kuo A."/>
            <person name="Liang C."/>
            <person name="Lipzen A."/>
            <person name="Lutzoni F."/>
            <person name="Magnuson J."/>
            <person name="Mondo S."/>
            <person name="Nolan M."/>
            <person name="Ohm R."/>
            <person name="Pangilinan J."/>
            <person name="Park H.-J."/>
            <person name="Ramirez L."/>
            <person name="Alfaro M."/>
            <person name="Sun H."/>
            <person name="Tritt A."/>
            <person name="Yoshinaga Y."/>
            <person name="Zwiers L.-H."/>
            <person name="Turgeon B."/>
            <person name="Goodwin S."/>
            <person name="Spatafora J."/>
            <person name="Crous P."/>
            <person name="Grigoriev I."/>
        </authorList>
    </citation>
    <scope>NUCLEOTIDE SEQUENCE</scope>
    <source>
        <strain evidence="2">CBS 119925</strain>
    </source>
</reference>